<protein>
    <submittedName>
        <fullName evidence="7">Surface antigen-like protein</fullName>
    </submittedName>
</protein>
<dbReference type="EMBL" id="RAQJ01000001">
    <property type="protein sequence ID" value="RKE98342.1"/>
    <property type="molecule type" value="Genomic_DNA"/>
</dbReference>
<keyword evidence="5" id="KW-0998">Cell outer membrane</keyword>
<evidence type="ECO:0000256" key="5">
    <source>
        <dbReference type="ARBA" id="ARBA00023237"/>
    </source>
</evidence>
<dbReference type="GO" id="GO:0019867">
    <property type="term" value="C:outer membrane"/>
    <property type="evidence" value="ECO:0007669"/>
    <property type="project" value="InterPro"/>
</dbReference>
<evidence type="ECO:0000256" key="2">
    <source>
        <dbReference type="ARBA" id="ARBA00022692"/>
    </source>
</evidence>
<keyword evidence="3" id="KW-0732">Signal</keyword>
<gene>
    <name evidence="7" type="ORF">BXY80_0425</name>
</gene>
<dbReference type="Gene3D" id="3.10.20.310">
    <property type="entry name" value="membrane protein fhac"/>
    <property type="match status" value="1"/>
</dbReference>
<keyword evidence="4" id="KW-0472">Membrane</keyword>
<dbReference type="PROSITE" id="PS51257">
    <property type="entry name" value="PROKAR_LIPOPROTEIN"/>
    <property type="match status" value="1"/>
</dbReference>
<dbReference type="InterPro" id="IPR000184">
    <property type="entry name" value="Bac_surfAg_D15"/>
</dbReference>
<evidence type="ECO:0000256" key="1">
    <source>
        <dbReference type="ARBA" id="ARBA00004370"/>
    </source>
</evidence>
<comment type="subcellular location">
    <subcellularLocation>
        <location evidence="1">Membrane</location>
    </subcellularLocation>
</comment>
<evidence type="ECO:0000313" key="7">
    <source>
        <dbReference type="EMBL" id="RKE98342.1"/>
    </source>
</evidence>
<reference evidence="7 8" key="1">
    <citation type="submission" date="2018-09" db="EMBL/GenBank/DDBJ databases">
        <title>Genomic Encyclopedia of Archaeal and Bacterial Type Strains, Phase II (KMG-II): from individual species to whole genera.</title>
        <authorList>
            <person name="Goeker M."/>
        </authorList>
    </citation>
    <scope>NUCLEOTIDE SEQUENCE [LARGE SCALE GENOMIC DNA]</scope>
    <source>
        <strain evidence="7 8">DSM 26283</strain>
    </source>
</reference>
<accession>A0A420DVV2</accession>
<keyword evidence="8" id="KW-1185">Reference proteome</keyword>
<proteinExistence type="predicted"/>
<organism evidence="7 8">
    <name type="scientific">Ichthyenterobacterium magnum</name>
    <dbReference type="NCBI Taxonomy" id="1230530"/>
    <lineage>
        <taxon>Bacteria</taxon>
        <taxon>Pseudomonadati</taxon>
        <taxon>Bacteroidota</taxon>
        <taxon>Flavobacteriia</taxon>
        <taxon>Flavobacteriales</taxon>
        <taxon>Flavobacteriaceae</taxon>
        <taxon>Ichthyenterobacterium</taxon>
    </lineage>
</organism>
<feature type="domain" description="Bacterial surface antigen (D15)" evidence="6">
    <location>
        <begin position="482"/>
        <end position="811"/>
    </location>
</feature>
<name>A0A420DVV2_9FLAO</name>
<keyword evidence="2" id="KW-0812">Transmembrane</keyword>
<dbReference type="Gene3D" id="2.40.160.50">
    <property type="entry name" value="membrane protein fhac: a member of the omp85/tpsb transporter family"/>
    <property type="match status" value="1"/>
</dbReference>
<dbReference type="AlphaFoldDB" id="A0A420DVV2"/>
<comment type="caution">
    <text evidence="7">The sequence shown here is derived from an EMBL/GenBank/DDBJ whole genome shotgun (WGS) entry which is preliminary data.</text>
</comment>
<dbReference type="Proteomes" id="UP000284892">
    <property type="component" value="Unassembled WGS sequence"/>
</dbReference>
<dbReference type="Pfam" id="PF01103">
    <property type="entry name" value="Omp85"/>
    <property type="match status" value="1"/>
</dbReference>
<evidence type="ECO:0000256" key="4">
    <source>
        <dbReference type="ARBA" id="ARBA00023136"/>
    </source>
</evidence>
<dbReference type="InterPro" id="IPR039910">
    <property type="entry name" value="D15-like"/>
</dbReference>
<dbReference type="RefSeq" id="WP_317124925.1">
    <property type="nucleotide sequence ID" value="NZ_RAQJ01000001.1"/>
</dbReference>
<dbReference type="PANTHER" id="PTHR12815">
    <property type="entry name" value="SORTING AND ASSEMBLY MACHINERY SAMM50 PROTEIN FAMILY MEMBER"/>
    <property type="match status" value="1"/>
</dbReference>
<evidence type="ECO:0000256" key="3">
    <source>
        <dbReference type="ARBA" id="ARBA00022729"/>
    </source>
</evidence>
<evidence type="ECO:0000259" key="6">
    <source>
        <dbReference type="Pfam" id="PF01103"/>
    </source>
</evidence>
<evidence type="ECO:0000313" key="8">
    <source>
        <dbReference type="Proteomes" id="UP000284892"/>
    </source>
</evidence>
<dbReference type="PANTHER" id="PTHR12815:SF47">
    <property type="entry name" value="TRANSLOCATION AND ASSEMBLY MODULE SUBUNIT TAMA"/>
    <property type="match status" value="1"/>
</dbReference>
<sequence>MKNALYNITLIVLVSGLISSCNVMKRVAKNDYLLTDNEVLVNNKKDNSETVSDQINQKPNGKLLGFPLRLHIYNLARPNIDSILKAKIYDNPRKVSWKTKLLSKKQLNKDLESRKGINKWLKKTGEAPVIVNEEKTKKTTENLRKYFFAKGWFDVKTSYNIDKTENQRASITYNIVTGQPHTLDSITEQIESPIINSLYQQQLKQNSLLKKGEQYDASNFKNERDRLTSSLRNSGLYYFDQDYISFNIDTINATKKVNTELLIKNRAIRNGDSTVRKPFKIYKIKNVNIYTDYQNRGSKIKDSTTYNNFNLYSFNKLNYRPKALTDAVFISKGEVFKDIDRTRTYRYLSELQAFRYPSITYVENKNDTTLTANIFLVPKKKYDLGFDFDVTQSNIQTLGFSFRTGLIIRNIFRGAENLEISVLGAIGASKDASETKDAFFDINELGADLKLTIPRIFSPFNTDKIIPKYMSPTTRISLGATSQKNIGLDKQTINGLFNYKWNPSTKITNNFGLFNIQFIKNVNSANYFNVYNSSYDSLNSIAQNIGYTTSGLSIPEGTNAFINDVFSGNTTITPESDDFSTILSISERQFRLTQDNLIFASNFTFSKNNRENLYDENFSLFKTKLELAGNLFSALAKPLNFKKNDTGNYQIFGVEYSQYVKAEVDYVKHWSLGGTTNNVLALRTFGGIAIPFGNSKNIPFSKSYYGGGANDNRAWEAYKLGPGKSQSILDFNEANLKLALNVEYRFDLAGKFKGALFADTGNIWNVFDNIGTDDTEFKGISSLKDIAIGSGFGLRYDFSFFVLRGDIGFKTYEPSRGLGNRWFKNYNFANAVYNIGLNYPF</sequence>